<evidence type="ECO:0000313" key="2">
    <source>
        <dbReference type="EMBL" id="GJS80042.1"/>
    </source>
</evidence>
<organism evidence="2 3">
    <name type="scientific">Tanacetum coccineum</name>
    <dbReference type="NCBI Taxonomy" id="301880"/>
    <lineage>
        <taxon>Eukaryota</taxon>
        <taxon>Viridiplantae</taxon>
        <taxon>Streptophyta</taxon>
        <taxon>Embryophyta</taxon>
        <taxon>Tracheophyta</taxon>
        <taxon>Spermatophyta</taxon>
        <taxon>Magnoliopsida</taxon>
        <taxon>eudicotyledons</taxon>
        <taxon>Gunneridae</taxon>
        <taxon>Pentapetalae</taxon>
        <taxon>asterids</taxon>
        <taxon>campanulids</taxon>
        <taxon>Asterales</taxon>
        <taxon>Asteraceae</taxon>
        <taxon>Asteroideae</taxon>
        <taxon>Anthemideae</taxon>
        <taxon>Anthemidinae</taxon>
        <taxon>Tanacetum</taxon>
    </lineage>
</organism>
<feature type="region of interest" description="Disordered" evidence="1">
    <location>
        <begin position="1"/>
        <end position="76"/>
    </location>
</feature>
<dbReference type="Proteomes" id="UP001151760">
    <property type="component" value="Unassembled WGS sequence"/>
</dbReference>
<feature type="compositionally biased region" description="Acidic residues" evidence="1">
    <location>
        <begin position="59"/>
        <end position="76"/>
    </location>
</feature>
<reference evidence="2" key="2">
    <citation type="submission" date="2022-01" db="EMBL/GenBank/DDBJ databases">
        <authorList>
            <person name="Yamashiro T."/>
            <person name="Shiraishi A."/>
            <person name="Satake H."/>
            <person name="Nakayama K."/>
        </authorList>
    </citation>
    <scope>NUCLEOTIDE SEQUENCE</scope>
</reference>
<evidence type="ECO:0000313" key="3">
    <source>
        <dbReference type="Proteomes" id="UP001151760"/>
    </source>
</evidence>
<keyword evidence="3" id="KW-1185">Reference proteome</keyword>
<comment type="caution">
    <text evidence="2">The sequence shown here is derived from an EMBL/GenBank/DDBJ whole genome shotgun (WGS) entry which is preliminary data.</text>
</comment>
<evidence type="ECO:0000256" key="1">
    <source>
        <dbReference type="SAM" id="MobiDB-lite"/>
    </source>
</evidence>
<sequence length="76" mass="8135">MAATVAGRHAKSIMADPASPNHMPASHDHAPALPDHLPGSPGQMPTSPNHVFAFLNDDPTLDIEEDQDMDINEEDP</sequence>
<accession>A0ABQ4YR48</accession>
<reference evidence="2" key="1">
    <citation type="journal article" date="2022" name="Int. J. Mol. Sci.">
        <title>Draft Genome of Tanacetum Coccineum: Genomic Comparison of Closely Related Tanacetum-Family Plants.</title>
        <authorList>
            <person name="Yamashiro T."/>
            <person name="Shiraishi A."/>
            <person name="Nakayama K."/>
            <person name="Satake H."/>
        </authorList>
    </citation>
    <scope>NUCLEOTIDE SEQUENCE</scope>
</reference>
<protein>
    <submittedName>
        <fullName evidence="2">Uncharacterized protein</fullName>
    </submittedName>
</protein>
<dbReference type="EMBL" id="BQNB010010642">
    <property type="protein sequence ID" value="GJS80042.1"/>
    <property type="molecule type" value="Genomic_DNA"/>
</dbReference>
<name>A0ABQ4YR48_9ASTR</name>
<gene>
    <name evidence="2" type="ORF">Tco_0729923</name>
</gene>
<proteinExistence type="predicted"/>